<organism evidence="1">
    <name type="scientific">anaerobic digester metagenome</name>
    <dbReference type="NCBI Taxonomy" id="1263854"/>
    <lineage>
        <taxon>unclassified sequences</taxon>
        <taxon>metagenomes</taxon>
        <taxon>ecological metagenomes</taxon>
    </lineage>
</organism>
<protein>
    <submittedName>
        <fullName evidence="1">Uncharacterized protein</fullName>
    </submittedName>
</protein>
<name>A0A485M559_9ZZZZ</name>
<dbReference type="AlphaFoldDB" id="A0A485M559"/>
<evidence type="ECO:0000313" key="1">
    <source>
        <dbReference type="EMBL" id="VFU16867.1"/>
    </source>
</evidence>
<gene>
    <name evidence="1" type="ORF">SCFA_580003</name>
</gene>
<reference evidence="1" key="1">
    <citation type="submission" date="2019-03" db="EMBL/GenBank/DDBJ databases">
        <authorList>
            <person name="Hao L."/>
        </authorList>
    </citation>
    <scope>NUCLEOTIDE SEQUENCE</scope>
</reference>
<proteinExistence type="predicted"/>
<dbReference type="EMBL" id="CAADRM010000123">
    <property type="protein sequence ID" value="VFU16867.1"/>
    <property type="molecule type" value="Genomic_DNA"/>
</dbReference>
<accession>A0A485M559</accession>
<sequence length="65" mass="7366">MLTKSGKKLEEIIKKAIDDHVITNSEYEEIISLAHEDGVIDKHERALLKELNDLIADKTVKRIPG</sequence>